<dbReference type="SUPFAM" id="SSF52777">
    <property type="entry name" value="CoA-dependent acyltransferases"/>
    <property type="match status" value="2"/>
</dbReference>
<dbReference type="EMBL" id="MTQA01000156">
    <property type="protein sequence ID" value="PNP76220.1"/>
    <property type="molecule type" value="Genomic_DNA"/>
</dbReference>
<dbReference type="Gene3D" id="3.30.559.30">
    <property type="entry name" value="Nonribosomal peptide synthetase, condensation domain"/>
    <property type="match status" value="1"/>
</dbReference>
<accession>A0A2K0W1T0</accession>
<proteinExistence type="predicted"/>
<protein>
    <recommendedName>
        <fullName evidence="3">Condensation domain-containing protein</fullName>
    </recommendedName>
</protein>
<name>A0A2K0W1T0_GIBNY</name>
<reference evidence="1 2" key="1">
    <citation type="submission" date="2017-06" db="EMBL/GenBank/DDBJ databases">
        <title>Genome of Fusarium nygamai isolate CS10214.</title>
        <authorList>
            <person name="Gardiner D.M."/>
            <person name="Obanor F."/>
            <person name="Kazan K."/>
        </authorList>
    </citation>
    <scope>NUCLEOTIDE SEQUENCE [LARGE SCALE GENOMIC DNA]</scope>
    <source>
        <strain evidence="1 2">CS10214</strain>
    </source>
</reference>
<dbReference type="OrthoDB" id="416786at2759"/>
<sequence length="289" mass="33171">MQLALVHGTLKDSRMNMIQFTMVHRNEPINKLQAAWRFIVEHADIFDMTWAVPLTGTQHSHFIWVENPSEDEAKTTAIGSRFTVLSQDMNNGNSQIIWTVHHALIDGISAQLLRLQDCCFRWSPQWKKCTHSNSDKVIGPLINWLPLYILIDPDASVQGFLASLFRSLLDLELFFWTCTDHGFSRGYDSTLSVETWQDDWSEFDIRPVATSKSQQNDVPLGITVNTESLQFQYHTDTLRTVDAERIMSSYQLALEQITRVHTPVMVAMEAQFDFILGYPNLNIMTVIAF</sequence>
<keyword evidence="2" id="KW-1185">Reference proteome</keyword>
<comment type="caution">
    <text evidence="1">The sequence shown here is derived from an EMBL/GenBank/DDBJ whole genome shotgun (WGS) entry which is preliminary data.</text>
</comment>
<gene>
    <name evidence="1" type="ORF">FNYG_10509</name>
</gene>
<organism evidence="1 2">
    <name type="scientific">Gibberella nygamai</name>
    <name type="common">Bean root rot disease fungus</name>
    <name type="synonym">Fusarium nygamai</name>
    <dbReference type="NCBI Taxonomy" id="42673"/>
    <lineage>
        <taxon>Eukaryota</taxon>
        <taxon>Fungi</taxon>
        <taxon>Dikarya</taxon>
        <taxon>Ascomycota</taxon>
        <taxon>Pezizomycotina</taxon>
        <taxon>Sordariomycetes</taxon>
        <taxon>Hypocreomycetidae</taxon>
        <taxon>Hypocreales</taxon>
        <taxon>Nectriaceae</taxon>
        <taxon>Fusarium</taxon>
        <taxon>Fusarium fujikuroi species complex</taxon>
    </lineage>
</organism>
<evidence type="ECO:0000313" key="1">
    <source>
        <dbReference type="EMBL" id="PNP76220.1"/>
    </source>
</evidence>
<dbReference type="AlphaFoldDB" id="A0A2K0W1T0"/>
<dbReference type="Proteomes" id="UP000236664">
    <property type="component" value="Unassembled WGS sequence"/>
</dbReference>
<dbReference type="STRING" id="42673.A0A2K0W1T0"/>
<evidence type="ECO:0008006" key="3">
    <source>
        <dbReference type="Google" id="ProtNLM"/>
    </source>
</evidence>
<evidence type="ECO:0000313" key="2">
    <source>
        <dbReference type="Proteomes" id="UP000236664"/>
    </source>
</evidence>